<evidence type="ECO:0000313" key="3">
    <source>
        <dbReference type="EMBL" id="MCU7378487.1"/>
    </source>
</evidence>
<dbReference type="PROSITE" id="PS50263">
    <property type="entry name" value="CN_HYDROLASE"/>
    <property type="match status" value="1"/>
</dbReference>
<dbReference type="PANTHER" id="PTHR43674">
    <property type="entry name" value="NITRILASE C965.09-RELATED"/>
    <property type="match status" value="1"/>
</dbReference>
<dbReference type="InterPro" id="IPR036526">
    <property type="entry name" value="C-N_Hydrolase_sf"/>
</dbReference>
<evidence type="ECO:0000256" key="1">
    <source>
        <dbReference type="ARBA" id="ARBA00022801"/>
    </source>
</evidence>
<dbReference type="Proteomes" id="UP001065549">
    <property type="component" value="Unassembled WGS sequence"/>
</dbReference>
<dbReference type="CDD" id="cd07197">
    <property type="entry name" value="nitrilase"/>
    <property type="match status" value="1"/>
</dbReference>
<dbReference type="AlphaFoldDB" id="A0A9J6QUH7"/>
<gene>
    <name evidence="3" type="ORF">OBO34_08960</name>
</gene>
<reference evidence="3" key="1">
    <citation type="submission" date="2022-09" db="EMBL/GenBank/DDBJ databases">
        <title>Culturomic study of gut microbiota in children with autism spectrum disorder.</title>
        <authorList>
            <person name="Efimov B.A."/>
            <person name="Chaplin A.V."/>
            <person name="Sokolova S.R."/>
            <person name="Pikina A.P."/>
            <person name="Korzhanova M."/>
            <person name="Belova V."/>
            <person name="Korostin D."/>
        </authorList>
    </citation>
    <scope>NUCLEOTIDE SEQUENCE</scope>
    <source>
        <strain evidence="3">ASD5510</strain>
    </source>
</reference>
<feature type="domain" description="CN hydrolase" evidence="2">
    <location>
        <begin position="5"/>
        <end position="248"/>
    </location>
</feature>
<proteinExistence type="predicted"/>
<dbReference type="RefSeq" id="WP_253019904.1">
    <property type="nucleotide sequence ID" value="NZ_JAOSHN010000003.1"/>
</dbReference>
<dbReference type="Pfam" id="PF00795">
    <property type="entry name" value="CN_hydrolase"/>
    <property type="match status" value="1"/>
</dbReference>
<sequence length="312" mass="34759">MSRCLNVGMVQSGGPAADFETCLARIKKDVEKLMGGMNVPELIAGVEMAVGCCWKGSPDKLEGDTIPGRVTQELSAIAKENGIYFMPGSMVERVEKDGKTIRYNSIPIFDPQGELIDVYRKICPYYPAESAITPGDRYVTFDIKEKNIKIGVLNCHDWCFPEISRNLALLGAEVLIKPAIDPEGLYETCKTVAPTRAFENQAYFISLNHAGEWAGGYAYGHSMVAAPDGRILYEAGQTPVSLTMTLDLDQVENIRRYGTGYTDQLLRQLPHFNPPMPYAECIKDAPIYKKLPEPDLTVECRKKMFKEEGLLW</sequence>
<evidence type="ECO:0000259" key="2">
    <source>
        <dbReference type="PROSITE" id="PS50263"/>
    </source>
</evidence>
<dbReference type="PANTHER" id="PTHR43674:SF2">
    <property type="entry name" value="BETA-UREIDOPROPIONASE"/>
    <property type="match status" value="1"/>
</dbReference>
<dbReference type="Gene3D" id="3.60.110.10">
    <property type="entry name" value="Carbon-nitrogen hydrolase"/>
    <property type="match status" value="1"/>
</dbReference>
<comment type="caution">
    <text evidence="3">The sequence shown here is derived from an EMBL/GenBank/DDBJ whole genome shotgun (WGS) entry which is preliminary data.</text>
</comment>
<protein>
    <submittedName>
        <fullName evidence="3">Carbon-nitrogen hydrolase family protein</fullName>
    </submittedName>
</protein>
<dbReference type="EMBL" id="JAOSHN010000003">
    <property type="protein sequence ID" value="MCU7378487.1"/>
    <property type="molecule type" value="Genomic_DNA"/>
</dbReference>
<dbReference type="SUPFAM" id="SSF56317">
    <property type="entry name" value="Carbon-nitrogen hydrolase"/>
    <property type="match status" value="1"/>
</dbReference>
<name>A0A9J6QUH7_9FIRM</name>
<evidence type="ECO:0000313" key="4">
    <source>
        <dbReference type="Proteomes" id="UP001065549"/>
    </source>
</evidence>
<dbReference type="InterPro" id="IPR003010">
    <property type="entry name" value="C-N_Hydrolase"/>
</dbReference>
<dbReference type="InterPro" id="IPR050345">
    <property type="entry name" value="Aliph_Amidase/BUP"/>
</dbReference>
<keyword evidence="1 3" id="KW-0378">Hydrolase</keyword>
<accession>A0A9J6QUH7</accession>
<dbReference type="GO" id="GO:0016811">
    <property type="term" value="F:hydrolase activity, acting on carbon-nitrogen (but not peptide) bonds, in linear amides"/>
    <property type="evidence" value="ECO:0007669"/>
    <property type="project" value="TreeGrafter"/>
</dbReference>
<organism evidence="3 4">
    <name type="scientific">Hominibacterium faecale</name>
    <dbReference type="NCBI Taxonomy" id="2839743"/>
    <lineage>
        <taxon>Bacteria</taxon>
        <taxon>Bacillati</taxon>
        <taxon>Bacillota</taxon>
        <taxon>Clostridia</taxon>
        <taxon>Peptostreptococcales</taxon>
        <taxon>Anaerovoracaceae</taxon>
        <taxon>Hominibacterium</taxon>
    </lineage>
</organism>
<keyword evidence="4" id="KW-1185">Reference proteome</keyword>